<keyword evidence="12" id="KW-0407">Ion channel</keyword>
<dbReference type="CDD" id="cd18317">
    <property type="entry name" value="BTB_POZ_Kv"/>
    <property type="match status" value="1"/>
</dbReference>
<feature type="transmembrane region" description="Helical" evidence="13">
    <location>
        <begin position="220"/>
        <end position="238"/>
    </location>
</feature>
<reference evidence="17" key="1">
    <citation type="submission" date="2022-11" db="UniProtKB">
        <authorList>
            <consortium name="WormBaseParasite"/>
        </authorList>
    </citation>
    <scope>IDENTIFICATION</scope>
</reference>
<dbReference type="PRINTS" id="PR00169">
    <property type="entry name" value="KCHANNEL"/>
</dbReference>
<dbReference type="InterPro" id="IPR011333">
    <property type="entry name" value="SKP1/BTB/POZ_sf"/>
</dbReference>
<accession>A0A914WQT3</accession>
<evidence type="ECO:0000256" key="7">
    <source>
        <dbReference type="ARBA" id="ARBA00022882"/>
    </source>
</evidence>
<keyword evidence="16" id="KW-1185">Reference proteome</keyword>
<dbReference type="PANTHER" id="PTHR11537:SF121">
    <property type="entry name" value="BTB DOMAIN-CONTAINING PROTEIN"/>
    <property type="match status" value="1"/>
</dbReference>
<dbReference type="Gene3D" id="1.10.287.70">
    <property type="match status" value="1"/>
</dbReference>
<evidence type="ECO:0000256" key="10">
    <source>
        <dbReference type="ARBA" id="ARBA00023065"/>
    </source>
</evidence>
<dbReference type="InterPro" id="IPR003131">
    <property type="entry name" value="T1-type_BTB"/>
</dbReference>
<feature type="transmembrane region" description="Helical" evidence="13">
    <location>
        <begin position="250"/>
        <end position="268"/>
    </location>
</feature>
<evidence type="ECO:0000256" key="4">
    <source>
        <dbReference type="ARBA" id="ARBA00022538"/>
    </source>
</evidence>
<dbReference type="InterPro" id="IPR028325">
    <property type="entry name" value="VG_K_chnl"/>
</dbReference>
<keyword evidence="7" id="KW-0851">Voltage-gated channel</keyword>
<dbReference type="Proteomes" id="UP000887566">
    <property type="component" value="Unplaced"/>
</dbReference>
<dbReference type="Gene3D" id="1.20.120.350">
    <property type="entry name" value="Voltage-gated potassium channels. Chain C"/>
    <property type="match status" value="1"/>
</dbReference>
<dbReference type="GO" id="GO:0005251">
    <property type="term" value="F:delayed rectifier potassium channel activity"/>
    <property type="evidence" value="ECO:0007669"/>
    <property type="project" value="TreeGrafter"/>
</dbReference>
<dbReference type="SUPFAM" id="SSF54695">
    <property type="entry name" value="POZ domain"/>
    <property type="match status" value="1"/>
</dbReference>
<dbReference type="GO" id="GO:0001508">
    <property type="term" value="P:action potential"/>
    <property type="evidence" value="ECO:0007669"/>
    <property type="project" value="TreeGrafter"/>
</dbReference>
<dbReference type="Pfam" id="PF02214">
    <property type="entry name" value="BTB_2"/>
    <property type="match status" value="1"/>
</dbReference>
<feature type="domain" description="Ion transport" evidence="14">
    <location>
        <begin position="144"/>
        <end position="431"/>
    </location>
</feature>
<evidence type="ECO:0000256" key="5">
    <source>
        <dbReference type="ARBA" id="ARBA00022692"/>
    </source>
</evidence>
<evidence type="ECO:0000259" key="15">
    <source>
        <dbReference type="Pfam" id="PF02214"/>
    </source>
</evidence>
<evidence type="ECO:0000313" key="17">
    <source>
        <dbReference type="WBParaSite" id="PSAMB.scaffold5063size12760.g25849.t1"/>
    </source>
</evidence>
<dbReference type="FunFam" id="1.10.287.70:FF:000005">
    <property type="entry name" value="potassium voltage-gated channel subfamily G member 1"/>
    <property type="match status" value="1"/>
</dbReference>
<keyword evidence="6" id="KW-0631">Potassium channel</keyword>
<dbReference type="AlphaFoldDB" id="A0A914WQT3"/>
<evidence type="ECO:0000259" key="14">
    <source>
        <dbReference type="Pfam" id="PF00520"/>
    </source>
</evidence>
<name>A0A914WQT3_9BILA</name>
<protein>
    <submittedName>
        <fullName evidence="17">Uncharacterized protein</fullName>
    </submittedName>
</protein>
<evidence type="ECO:0000256" key="9">
    <source>
        <dbReference type="ARBA" id="ARBA00022989"/>
    </source>
</evidence>
<dbReference type="Gene3D" id="3.30.710.10">
    <property type="entry name" value="Potassium Channel Kv1.1, Chain A"/>
    <property type="match status" value="1"/>
</dbReference>
<proteinExistence type="predicted"/>
<dbReference type="Pfam" id="PF00520">
    <property type="entry name" value="Ion_trans"/>
    <property type="match status" value="1"/>
</dbReference>
<dbReference type="InterPro" id="IPR003968">
    <property type="entry name" value="K_chnl_volt-dep_Kv"/>
</dbReference>
<keyword evidence="5 13" id="KW-0812">Transmembrane</keyword>
<keyword evidence="10" id="KW-0406">Ion transport</keyword>
<keyword evidence="2" id="KW-0813">Transport</keyword>
<feature type="transmembrane region" description="Helical" evidence="13">
    <location>
        <begin position="340"/>
        <end position="361"/>
    </location>
</feature>
<dbReference type="SUPFAM" id="SSF81324">
    <property type="entry name" value="Voltage-gated potassium channels"/>
    <property type="match status" value="1"/>
</dbReference>
<keyword evidence="4" id="KW-0633">Potassium transport</keyword>
<evidence type="ECO:0000256" key="13">
    <source>
        <dbReference type="SAM" id="Phobius"/>
    </source>
</evidence>
<dbReference type="InterPro" id="IPR005821">
    <property type="entry name" value="Ion_trans_dom"/>
</dbReference>
<evidence type="ECO:0000313" key="16">
    <source>
        <dbReference type="Proteomes" id="UP000887566"/>
    </source>
</evidence>
<organism evidence="16 17">
    <name type="scientific">Plectus sambesii</name>
    <dbReference type="NCBI Taxonomy" id="2011161"/>
    <lineage>
        <taxon>Eukaryota</taxon>
        <taxon>Metazoa</taxon>
        <taxon>Ecdysozoa</taxon>
        <taxon>Nematoda</taxon>
        <taxon>Chromadorea</taxon>
        <taxon>Plectida</taxon>
        <taxon>Plectina</taxon>
        <taxon>Plectoidea</taxon>
        <taxon>Plectidae</taxon>
        <taxon>Plectus</taxon>
    </lineage>
</organism>
<evidence type="ECO:0000256" key="8">
    <source>
        <dbReference type="ARBA" id="ARBA00022958"/>
    </source>
</evidence>
<dbReference type="PRINTS" id="PR01491">
    <property type="entry name" value="KVCHANNEL"/>
</dbReference>
<sequence>MKERANSAPPLTAPVAADGRNHQRRLVIADDFFADSGEYYFERTSKAFDPIIDFYMTGNLHKPSDMCPDRFREELLFWGLVKEEMAPCCAPIVVNSDNATSACIHATEEDKKKNSVDFKGFFGASIRRRLWPVLEDPSSSVYAKVFSVLSVIFVFASVFGLILGSMPEFQAEGYNYTYPVFVRCNQAPQNSGKGAQFAHQQHHHLNEGATKHKATDNPHIVLVYLEYVCIGWFTFEYISRLVVAPEKRKFVKGSLNLIDLFTILPFYMELCLPAVGINAEKLREITGEIDLAKKAHSWRGAMLVIRVMRVLRVARVFKLARYSSGLQAFGDTMKRSITELSMLGMFLVTGIVFFSTVLYFLEKDEPNTEFYSIPAACWWCVVTMTTVGYGDVVPTTPLGKAVATAASVCGIIVLAFPISMIVEKFATAQDRLQTTAPAGQPAAPSTTRYFMGRFPSRRRACKEPLASGEGLTATRRATHEWRK</sequence>
<dbReference type="InterPro" id="IPR027359">
    <property type="entry name" value="Volt_channel_dom_sf"/>
</dbReference>
<evidence type="ECO:0000256" key="6">
    <source>
        <dbReference type="ARBA" id="ARBA00022826"/>
    </source>
</evidence>
<keyword evidence="11 13" id="KW-0472">Membrane</keyword>
<comment type="subcellular location">
    <subcellularLocation>
        <location evidence="1">Cell membrane</location>
        <topology evidence="1">Multi-pass membrane protein</topology>
    </subcellularLocation>
</comment>
<dbReference type="GO" id="GO:0008076">
    <property type="term" value="C:voltage-gated potassium channel complex"/>
    <property type="evidence" value="ECO:0007669"/>
    <property type="project" value="InterPro"/>
</dbReference>
<keyword evidence="8" id="KW-0630">Potassium</keyword>
<evidence type="ECO:0000256" key="3">
    <source>
        <dbReference type="ARBA" id="ARBA00022475"/>
    </source>
</evidence>
<feature type="transmembrane region" description="Helical" evidence="13">
    <location>
        <begin position="145"/>
        <end position="166"/>
    </location>
</feature>
<dbReference type="WBParaSite" id="PSAMB.scaffold5063size12760.g25849.t1">
    <property type="protein sequence ID" value="PSAMB.scaffold5063size12760.g25849.t1"/>
    <property type="gene ID" value="PSAMB.scaffold5063size12760.g25849"/>
</dbReference>
<feature type="transmembrane region" description="Helical" evidence="13">
    <location>
        <begin position="401"/>
        <end position="422"/>
    </location>
</feature>
<keyword evidence="3" id="KW-1003">Cell membrane</keyword>
<dbReference type="PRINTS" id="PR01494">
    <property type="entry name" value="KV9CHANNEL"/>
</dbReference>
<keyword evidence="9 13" id="KW-1133">Transmembrane helix</keyword>
<evidence type="ECO:0000256" key="1">
    <source>
        <dbReference type="ARBA" id="ARBA00004651"/>
    </source>
</evidence>
<dbReference type="InterPro" id="IPR003971">
    <property type="entry name" value="K_chnl_volt-dep_Kv5/Kv9"/>
</dbReference>
<dbReference type="GO" id="GO:0051260">
    <property type="term" value="P:protein homooligomerization"/>
    <property type="evidence" value="ECO:0007669"/>
    <property type="project" value="InterPro"/>
</dbReference>
<feature type="domain" description="Potassium channel tetramerisation-type BTB" evidence="15">
    <location>
        <begin position="29"/>
        <end position="88"/>
    </location>
</feature>
<dbReference type="PANTHER" id="PTHR11537">
    <property type="entry name" value="VOLTAGE-GATED POTASSIUM CHANNEL"/>
    <property type="match status" value="1"/>
</dbReference>
<evidence type="ECO:0000256" key="11">
    <source>
        <dbReference type="ARBA" id="ARBA00023136"/>
    </source>
</evidence>
<feature type="transmembrane region" description="Helical" evidence="13">
    <location>
        <begin position="370"/>
        <end position="389"/>
    </location>
</feature>
<evidence type="ECO:0000256" key="2">
    <source>
        <dbReference type="ARBA" id="ARBA00022448"/>
    </source>
</evidence>
<evidence type="ECO:0000256" key="12">
    <source>
        <dbReference type="ARBA" id="ARBA00023303"/>
    </source>
</evidence>